<evidence type="ECO:0000256" key="2">
    <source>
        <dbReference type="SAM" id="SignalP"/>
    </source>
</evidence>
<name>A9WMY2_RENSM</name>
<keyword evidence="2" id="KW-0732">Signal</keyword>
<gene>
    <name evidence="3" type="ordered locus">RSal33209_1743</name>
</gene>
<dbReference type="EMBL" id="CP000910">
    <property type="protein sequence ID" value="ABY23479.1"/>
    <property type="molecule type" value="Genomic_DNA"/>
</dbReference>
<dbReference type="PROSITE" id="PS51257">
    <property type="entry name" value="PROKAR_LIPOPROTEIN"/>
    <property type="match status" value="1"/>
</dbReference>
<feature type="region of interest" description="Disordered" evidence="1">
    <location>
        <begin position="34"/>
        <end position="63"/>
    </location>
</feature>
<proteinExistence type="predicted"/>
<accession>A9WMY2</accession>
<protein>
    <recommendedName>
        <fullName evidence="5">Secreted protein</fullName>
    </recommendedName>
</protein>
<dbReference type="AlphaFoldDB" id="A9WMY2"/>
<feature type="signal peptide" evidence="2">
    <location>
        <begin position="1"/>
        <end position="31"/>
    </location>
</feature>
<organism evidence="3 4">
    <name type="scientific">Renibacterium salmoninarum (strain ATCC 33209 / DSM 20767 / JCM 11484 / NBRC 15589 / NCIMB 2235)</name>
    <dbReference type="NCBI Taxonomy" id="288705"/>
    <lineage>
        <taxon>Bacteria</taxon>
        <taxon>Bacillati</taxon>
        <taxon>Actinomycetota</taxon>
        <taxon>Actinomycetes</taxon>
        <taxon>Micrococcales</taxon>
        <taxon>Micrococcaceae</taxon>
        <taxon>Renibacterium</taxon>
    </lineage>
</organism>
<evidence type="ECO:0000256" key="1">
    <source>
        <dbReference type="SAM" id="MobiDB-lite"/>
    </source>
</evidence>
<feature type="chain" id="PRO_5039262272" description="Secreted protein" evidence="2">
    <location>
        <begin position="32"/>
        <end position="95"/>
    </location>
</feature>
<sequence>MRRFDKQTILVAGCWLLVAGCWLLVAPADQAPAASGLTTKKGRMSLSQARPKGQAKNLPPNSASELCSPGWMLLMRRPRLQRSPRPSAILGRSRC</sequence>
<dbReference type="HOGENOM" id="CLU_2370778_0_0_11"/>
<dbReference type="Proteomes" id="UP000002007">
    <property type="component" value="Chromosome"/>
</dbReference>
<evidence type="ECO:0008006" key="5">
    <source>
        <dbReference type="Google" id="ProtNLM"/>
    </source>
</evidence>
<evidence type="ECO:0000313" key="3">
    <source>
        <dbReference type="EMBL" id="ABY23479.1"/>
    </source>
</evidence>
<keyword evidence="4" id="KW-1185">Reference proteome</keyword>
<reference evidence="4" key="1">
    <citation type="journal article" date="2008" name="J. Bacteriol.">
        <title>Genome sequence of the fish pathogen Renibacterium salmoninarum suggests reductive evolution away from an environmental Arthrobacter ancestor.</title>
        <authorList>
            <person name="Wiens G.D."/>
            <person name="Rockey D.D."/>
            <person name="Wu Z."/>
            <person name="Chang J."/>
            <person name="Levy R."/>
            <person name="Crane S."/>
            <person name="Chen D.S."/>
            <person name="Capri G.R."/>
            <person name="Burnett J.R."/>
            <person name="Sudheesh P.S."/>
            <person name="Schipma M.J."/>
            <person name="Burd H."/>
            <person name="Bhattacharyya A."/>
            <person name="Rhodes L.D."/>
            <person name="Kaul R."/>
            <person name="Strom M.S."/>
        </authorList>
    </citation>
    <scope>NUCLEOTIDE SEQUENCE [LARGE SCALE GENOMIC DNA]</scope>
    <source>
        <strain evidence="4">ATCC 33209 / DSM 20767 / JCM 11484 / NBRC 15589 / NCIMB 2235</strain>
    </source>
</reference>
<dbReference type="KEGG" id="rsa:RSal33209_1743"/>
<evidence type="ECO:0000313" key="4">
    <source>
        <dbReference type="Proteomes" id="UP000002007"/>
    </source>
</evidence>